<evidence type="ECO:0000313" key="3">
    <source>
        <dbReference type="Proteomes" id="UP000181997"/>
    </source>
</evidence>
<dbReference type="PANTHER" id="PTHR10655:SF17">
    <property type="entry name" value="LYSOPHOSPHOLIPASE-LIKE PROTEIN 1"/>
    <property type="match status" value="1"/>
</dbReference>
<evidence type="ECO:0000313" key="2">
    <source>
        <dbReference type="EMBL" id="SCC15080.1"/>
    </source>
</evidence>
<dbReference type="OrthoDB" id="31158at2"/>
<dbReference type="GO" id="GO:0052689">
    <property type="term" value="F:carboxylic ester hydrolase activity"/>
    <property type="evidence" value="ECO:0007669"/>
    <property type="project" value="TreeGrafter"/>
</dbReference>
<dbReference type="PANTHER" id="PTHR10655">
    <property type="entry name" value="LYSOPHOSPHOLIPASE-RELATED"/>
    <property type="match status" value="1"/>
</dbReference>
<dbReference type="Pfam" id="PF01738">
    <property type="entry name" value="DLH"/>
    <property type="match status" value="1"/>
</dbReference>
<keyword evidence="3" id="KW-1185">Reference proteome</keyword>
<accession>A0A0V8HGZ2</accession>
<reference evidence="3" key="1">
    <citation type="submission" date="2016-08" db="EMBL/GenBank/DDBJ databases">
        <authorList>
            <person name="Varghese N."/>
            <person name="Submissions Spin"/>
        </authorList>
    </citation>
    <scope>NUCLEOTIDE SEQUENCE [LARGE SCALE GENOMIC DNA]</scope>
    <source>
        <strain evidence="3">SGD-1123</strain>
    </source>
</reference>
<dbReference type="EMBL" id="FMAU01000003">
    <property type="protein sequence ID" value="SCC15080.1"/>
    <property type="molecule type" value="Genomic_DNA"/>
</dbReference>
<evidence type="ECO:0000259" key="1">
    <source>
        <dbReference type="Pfam" id="PF01738"/>
    </source>
</evidence>
<dbReference type="AlphaFoldDB" id="A0A0V8HGZ2"/>
<organism evidence="2 3">
    <name type="scientific">[Bacillus] enclensis</name>
    <dbReference type="NCBI Taxonomy" id="1402860"/>
    <lineage>
        <taxon>Bacteria</taxon>
        <taxon>Bacillati</taxon>
        <taxon>Bacillota</taxon>
        <taxon>Bacilli</taxon>
        <taxon>Bacillales</taxon>
        <taxon>Bacillaceae</taxon>
        <taxon>Rossellomorea</taxon>
    </lineage>
</organism>
<dbReference type="InterPro" id="IPR050565">
    <property type="entry name" value="LYPA1-2/EST-like"/>
</dbReference>
<dbReference type="RefSeq" id="WP_058298828.1">
    <property type="nucleotide sequence ID" value="NZ_FMAU01000003.1"/>
</dbReference>
<sequence length="238" mass="26847">MQKHQTGKFKYHSTTPASPGIPQKTLILYHGWGGSAAGYHDAANEMAKTRYRVIVPEIIYHDTRESLSNHFDQRTTQHYFWKTIVETIEEFDQFVTALGIPKEDIVVAGSSMGGFIATGIFAREHKLSGLANINGSGSFLLSEKLFREADGRGEIPGAIEKELTEYDPVKRIISPSPVLLIHGDSDEFVSIEGQKDYYRYLTETGERTNVEFRVYAGVNHVFTDEMVAELAEWLRKLD</sequence>
<dbReference type="GO" id="GO:0008474">
    <property type="term" value="F:palmitoyl-(protein) hydrolase activity"/>
    <property type="evidence" value="ECO:0007669"/>
    <property type="project" value="TreeGrafter"/>
</dbReference>
<protein>
    <recommendedName>
        <fullName evidence="1">Dienelactone hydrolase domain-containing protein</fullName>
    </recommendedName>
</protein>
<proteinExistence type="predicted"/>
<dbReference type="Proteomes" id="UP000181997">
    <property type="component" value="Unassembled WGS sequence"/>
</dbReference>
<dbReference type="SUPFAM" id="SSF53474">
    <property type="entry name" value="alpha/beta-Hydrolases"/>
    <property type="match status" value="1"/>
</dbReference>
<dbReference type="Gene3D" id="3.40.50.1820">
    <property type="entry name" value="alpha/beta hydrolase"/>
    <property type="match status" value="1"/>
</dbReference>
<gene>
    <name evidence="2" type="ORF">GA0061094_2718</name>
</gene>
<dbReference type="GO" id="GO:0005737">
    <property type="term" value="C:cytoplasm"/>
    <property type="evidence" value="ECO:0007669"/>
    <property type="project" value="TreeGrafter"/>
</dbReference>
<feature type="domain" description="Dienelactone hydrolase" evidence="1">
    <location>
        <begin position="15"/>
        <end position="225"/>
    </location>
</feature>
<name>A0A0V8HGZ2_9BACI</name>
<dbReference type="InterPro" id="IPR029058">
    <property type="entry name" value="AB_hydrolase_fold"/>
</dbReference>
<dbReference type="InterPro" id="IPR002925">
    <property type="entry name" value="Dienelactn_hydro"/>
</dbReference>